<dbReference type="Proteomes" id="UP000318571">
    <property type="component" value="Chromosome 9"/>
</dbReference>
<evidence type="ECO:0000313" key="4">
    <source>
        <dbReference type="Proteomes" id="UP000318571"/>
    </source>
</evidence>
<dbReference type="SMART" id="SM00409">
    <property type="entry name" value="IG"/>
    <property type="match status" value="2"/>
</dbReference>
<evidence type="ECO:0000313" key="3">
    <source>
        <dbReference type="EMBL" id="TRY70293.1"/>
    </source>
</evidence>
<dbReference type="InterPro" id="IPR013783">
    <property type="entry name" value="Ig-like_fold"/>
</dbReference>
<reference evidence="3 4" key="1">
    <citation type="journal article" date="2018" name="Nat. Ecol. Evol.">
        <title>Genomic signatures of mitonuclear coevolution across populations of Tigriopus californicus.</title>
        <authorList>
            <person name="Barreto F.S."/>
            <person name="Watson E.T."/>
            <person name="Lima T.G."/>
            <person name="Willett C.S."/>
            <person name="Edmands S."/>
            <person name="Li W."/>
            <person name="Burton R.S."/>
        </authorList>
    </citation>
    <scope>NUCLEOTIDE SEQUENCE [LARGE SCALE GENOMIC DNA]</scope>
    <source>
        <strain evidence="3 4">San Diego</strain>
    </source>
</reference>
<dbReference type="PROSITE" id="PS50835">
    <property type="entry name" value="IG_LIKE"/>
    <property type="match status" value="3"/>
</dbReference>
<organism evidence="3 4">
    <name type="scientific">Tigriopus californicus</name>
    <name type="common">Marine copepod</name>
    <dbReference type="NCBI Taxonomy" id="6832"/>
    <lineage>
        <taxon>Eukaryota</taxon>
        <taxon>Metazoa</taxon>
        <taxon>Ecdysozoa</taxon>
        <taxon>Arthropoda</taxon>
        <taxon>Crustacea</taxon>
        <taxon>Multicrustacea</taxon>
        <taxon>Hexanauplia</taxon>
        <taxon>Copepoda</taxon>
        <taxon>Harpacticoida</taxon>
        <taxon>Harpacticidae</taxon>
        <taxon>Tigriopus</taxon>
    </lineage>
</organism>
<keyword evidence="1" id="KW-0677">Repeat</keyword>
<dbReference type="STRING" id="6832.A0A553NXY5"/>
<dbReference type="Pfam" id="PF07679">
    <property type="entry name" value="I-set"/>
    <property type="match status" value="2"/>
</dbReference>
<feature type="domain" description="Ig-like" evidence="2">
    <location>
        <begin position="115"/>
        <end position="205"/>
    </location>
</feature>
<protein>
    <recommendedName>
        <fullName evidence="2">Ig-like domain-containing protein</fullName>
    </recommendedName>
</protein>
<dbReference type="PANTHER" id="PTHR13817:SF164">
    <property type="entry name" value="ZORMIN, ISOFORM J"/>
    <property type="match status" value="1"/>
</dbReference>
<dbReference type="AlphaFoldDB" id="A0A553NXY5"/>
<keyword evidence="4" id="KW-1185">Reference proteome</keyword>
<dbReference type="InterPro" id="IPR007110">
    <property type="entry name" value="Ig-like_dom"/>
</dbReference>
<dbReference type="InterPro" id="IPR013098">
    <property type="entry name" value="Ig_I-set"/>
</dbReference>
<evidence type="ECO:0000256" key="1">
    <source>
        <dbReference type="ARBA" id="ARBA00022737"/>
    </source>
</evidence>
<feature type="domain" description="Ig-like" evidence="2">
    <location>
        <begin position="222"/>
        <end position="255"/>
    </location>
</feature>
<dbReference type="EMBL" id="VCGU01000009">
    <property type="protein sequence ID" value="TRY70293.1"/>
    <property type="molecule type" value="Genomic_DNA"/>
</dbReference>
<gene>
    <name evidence="3" type="ORF">TCAL_13186</name>
</gene>
<feature type="domain" description="Ig-like" evidence="2">
    <location>
        <begin position="11"/>
        <end position="106"/>
    </location>
</feature>
<name>A0A553NXY5_TIGCA</name>
<evidence type="ECO:0000259" key="2">
    <source>
        <dbReference type="PROSITE" id="PS50835"/>
    </source>
</evidence>
<sequence length="255" mass="28632">MGSLSAENYAPRFVHKPQLRQEDDGNRLIFECELAGSPQPNVYWFRGDSQISEDDRTYVRVQETPNRTFLVVLELNDVVESDAGLYKVKAKNKFGEVAASINLNFSRDQVDGMAPTFAIKPSIQQTNETTLVFHCSIVADPRPSISWFRNGVKVQDDPKFQVLTKEVNGYTFDCSLFLSDVTVEDAGKYKVTARNDLGESNATISLNFDSDEVPVPKNGVRPTFTGRPVIRQTEDDARIVFECKLVGDPLPEISW</sequence>
<comment type="caution">
    <text evidence="3">The sequence shown here is derived from an EMBL/GenBank/DDBJ whole genome shotgun (WGS) entry which is preliminary data.</text>
</comment>
<dbReference type="SUPFAM" id="SSF48726">
    <property type="entry name" value="Immunoglobulin"/>
    <property type="match status" value="2"/>
</dbReference>
<dbReference type="PANTHER" id="PTHR13817">
    <property type="entry name" value="TITIN"/>
    <property type="match status" value="1"/>
</dbReference>
<dbReference type="FunFam" id="2.60.40.10:FF:000097">
    <property type="entry name" value="Bent, isoform F"/>
    <property type="match status" value="2"/>
</dbReference>
<dbReference type="Gene3D" id="2.60.40.10">
    <property type="entry name" value="Immunoglobulins"/>
    <property type="match status" value="2"/>
</dbReference>
<proteinExistence type="predicted"/>
<dbReference type="OMA" id="VMEVDIV"/>
<dbReference type="SMART" id="SM00408">
    <property type="entry name" value="IGc2"/>
    <property type="match status" value="2"/>
</dbReference>
<dbReference type="InterPro" id="IPR050964">
    <property type="entry name" value="Striated_Muscle_Regulatory"/>
</dbReference>
<dbReference type="InterPro" id="IPR003599">
    <property type="entry name" value="Ig_sub"/>
</dbReference>
<dbReference type="InterPro" id="IPR036179">
    <property type="entry name" value="Ig-like_dom_sf"/>
</dbReference>
<dbReference type="InterPro" id="IPR003598">
    <property type="entry name" value="Ig_sub2"/>
</dbReference>
<accession>A0A553NXY5</accession>